<protein>
    <submittedName>
        <fullName evidence="2">Ferredoxin reductase</fullName>
    </submittedName>
</protein>
<proteinExistence type="predicted"/>
<organism evidence="2 3">
    <name type="scientific">Arthrobacter agilis</name>
    <dbReference type="NCBI Taxonomy" id="37921"/>
    <lineage>
        <taxon>Bacteria</taxon>
        <taxon>Bacillati</taxon>
        <taxon>Actinomycetota</taxon>
        <taxon>Actinomycetes</taxon>
        <taxon>Micrococcales</taxon>
        <taxon>Micrococcaceae</taxon>
        <taxon>Arthrobacter</taxon>
    </lineage>
</organism>
<accession>A0A2L0UFP3</accession>
<dbReference type="CDD" id="cd00207">
    <property type="entry name" value="fer2"/>
    <property type="match status" value="1"/>
</dbReference>
<feature type="domain" description="2Fe-2S ferredoxin-type" evidence="1">
    <location>
        <begin position="1"/>
        <end position="64"/>
    </location>
</feature>
<dbReference type="PROSITE" id="PS51085">
    <property type="entry name" value="2FE2S_FER_2"/>
    <property type="match status" value="1"/>
</dbReference>
<dbReference type="RefSeq" id="WP_208739218.1">
    <property type="nucleotide sequence ID" value="NZ_CP024915.1"/>
</dbReference>
<reference evidence="2 3" key="1">
    <citation type="submission" date="2017-11" db="EMBL/GenBank/DDBJ databases">
        <title>Draft genome of Arthrobacter agilis strain UMCV2, a plant growth-promoting rhizobacterium and biocontrol capacity of phytopathogenic fungi.</title>
        <authorList>
            <person name="Martinez-Camara R."/>
            <person name="Santoyo G."/>
            <person name="Moreno-Hagelsieb G."/>
            <person name="Valencia-Cantero E."/>
        </authorList>
    </citation>
    <scope>NUCLEOTIDE SEQUENCE [LARGE SCALE GENOMIC DNA]</scope>
    <source>
        <strain evidence="2 3">UMCV2</strain>
    </source>
</reference>
<sequence>LLDIGEDAGILMPSGCRMGICHSCLIPLRSGQVRDLRTGELHNAPGQLIQTCVSAAAGPVNLDL</sequence>
<evidence type="ECO:0000313" key="3">
    <source>
        <dbReference type="Proteomes" id="UP000239187"/>
    </source>
</evidence>
<dbReference type="InterPro" id="IPR012675">
    <property type="entry name" value="Beta-grasp_dom_sf"/>
</dbReference>
<dbReference type="Pfam" id="PF00111">
    <property type="entry name" value="Fer2"/>
    <property type="match status" value="1"/>
</dbReference>
<name>A0A2L0UFP3_9MICC</name>
<evidence type="ECO:0000259" key="1">
    <source>
        <dbReference type="PROSITE" id="PS51085"/>
    </source>
</evidence>
<dbReference type="EMBL" id="CP024915">
    <property type="protein sequence ID" value="AUZ88038.1"/>
    <property type="molecule type" value="Genomic_DNA"/>
</dbReference>
<dbReference type="AlphaFoldDB" id="A0A2L0UFP3"/>
<dbReference type="SUPFAM" id="SSF54292">
    <property type="entry name" value="2Fe-2S ferredoxin-like"/>
    <property type="match status" value="1"/>
</dbReference>
<dbReference type="Proteomes" id="UP000239187">
    <property type="component" value="Chromosome"/>
</dbReference>
<evidence type="ECO:0000313" key="2">
    <source>
        <dbReference type="EMBL" id="AUZ88038.1"/>
    </source>
</evidence>
<dbReference type="Gene3D" id="3.10.20.30">
    <property type="match status" value="1"/>
</dbReference>
<dbReference type="InterPro" id="IPR036010">
    <property type="entry name" value="2Fe-2S_ferredoxin-like_sf"/>
</dbReference>
<gene>
    <name evidence="2" type="ORF">CVO76_10670</name>
</gene>
<dbReference type="InterPro" id="IPR001041">
    <property type="entry name" value="2Fe-2S_ferredoxin-type"/>
</dbReference>
<feature type="non-terminal residue" evidence="2">
    <location>
        <position position="1"/>
    </location>
</feature>
<dbReference type="GO" id="GO:0051536">
    <property type="term" value="F:iron-sulfur cluster binding"/>
    <property type="evidence" value="ECO:0007669"/>
    <property type="project" value="InterPro"/>
</dbReference>